<dbReference type="STRING" id="1120964.GCA_001313265_07980"/>
<organism evidence="1 2">
    <name type="scientific">Algoriphagus boritolerans DSM 17298 = JCM 18970</name>
    <dbReference type="NCBI Taxonomy" id="1120964"/>
    <lineage>
        <taxon>Bacteria</taxon>
        <taxon>Pseudomonadati</taxon>
        <taxon>Bacteroidota</taxon>
        <taxon>Cytophagia</taxon>
        <taxon>Cytophagales</taxon>
        <taxon>Cyclobacteriaceae</taxon>
        <taxon>Algoriphagus</taxon>
    </lineage>
</organism>
<protein>
    <recommendedName>
        <fullName evidence="3">RHS repeat-associated core domain-containing protein</fullName>
    </recommendedName>
</protein>
<keyword evidence="2" id="KW-1185">Reference proteome</keyword>
<evidence type="ECO:0008006" key="3">
    <source>
        <dbReference type="Google" id="ProtNLM"/>
    </source>
</evidence>
<proteinExistence type="predicted"/>
<accession>A0A1H6AUQ4</accession>
<reference evidence="2" key="1">
    <citation type="submission" date="2016-10" db="EMBL/GenBank/DDBJ databases">
        <authorList>
            <person name="Varghese N."/>
            <person name="Submissions S."/>
        </authorList>
    </citation>
    <scope>NUCLEOTIDE SEQUENCE [LARGE SCALE GENOMIC DNA]</scope>
    <source>
        <strain evidence="2">DSM 17298</strain>
    </source>
</reference>
<evidence type="ECO:0000313" key="2">
    <source>
        <dbReference type="Proteomes" id="UP000236736"/>
    </source>
</evidence>
<dbReference type="AlphaFoldDB" id="A0A1H6AUQ4"/>
<gene>
    <name evidence="1" type="ORF">SAMN03080598_04331</name>
</gene>
<sequence length="266" mass="29943">EVANFTQPQEELLRLREDTTPSGGVVDPLSMEYHDVSPFIYSINNPIRFIDPDGNQVWDMTTDKAHKSALAKFANTEQGKAFLAQYAKAGDVIGGVRFDADGKYSHQNVAFYSHSMRNKGETWHYLRTKQTRKGLPLTQVTGSTVRENQGELENLSFSVYLKTGMDVNNSLETIGHESFIHVEKTTKDVESGVKDLKNGKFGSGDEKFANFGRFMQGLQGDESDHKLAVNGKVTNMEEFVDALDQVFGGTMFRNMFEDWKKNPNKH</sequence>
<evidence type="ECO:0000313" key="1">
    <source>
        <dbReference type="EMBL" id="SEG52393.1"/>
    </source>
</evidence>
<dbReference type="RefSeq" id="WP_200820638.1">
    <property type="nucleotide sequence ID" value="NZ_FNVR01000073.1"/>
</dbReference>
<name>A0A1H6AUQ4_9BACT</name>
<feature type="non-terminal residue" evidence="1">
    <location>
        <position position="1"/>
    </location>
</feature>
<dbReference type="Proteomes" id="UP000236736">
    <property type="component" value="Unassembled WGS sequence"/>
</dbReference>
<dbReference type="EMBL" id="FNVR01000073">
    <property type="protein sequence ID" value="SEG52393.1"/>
    <property type="molecule type" value="Genomic_DNA"/>
</dbReference>